<dbReference type="Pfam" id="PF00172">
    <property type="entry name" value="Zn_clus"/>
    <property type="match status" value="1"/>
</dbReference>
<reference evidence="12 13" key="1">
    <citation type="journal article" date="2016" name="DNA Res.">
        <title>Genome sequence of Aspergillus luchuensis NBRC 4314.</title>
        <authorList>
            <person name="Yamada O."/>
            <person name="Machida M."/>
            <person name="Hosoyama A."/>
            <person name="Goto M."/>
            <person name="Takahashi T."/>
            <person name="Futagami T."/>
            <person name="Yamagata Y."/>
            <person name="Takeuchi M."/>
            <person name="Kobayashi T."/>
            <person name="Koike H."/>
            <person name="Abe K."/>
            <person name="Asai K."/>
            <person name="Arita M."/>
            <person name="Fujita N."/>
            <person name="Fukuda K."/>
            <person name="Higa K."/>
            <person name="Horikawa H."/>
            <person name="Ishikawa T."/>
            <person name="Jinno K."/>
            <person name="Kato Y."/>
            <person name="Kirimura K."/>
            <person name="Mizutani O."/>
            <person name="Nakasone K."/>
            <person name="Sano M."/>
            <person name="Shiraishi Y."/>
            <person name="Tsukahara M."/>
            <person name="Gomi K."/>
        </authorList>
    </citation>
    <scope>NUCLEOTIDE SEQUENCE [LARGE SCALE GENOMIC DNA]</scope>
    <source>
        <strain evidence="12 13">RIB 2604</strain>
    </source>
</reference>
<evidence type="ECO:0000256" key="9">
    <source>
        <dbReference type="SAM" id="MobiDB-lite"/>
    </source>
</evidence>
<dbReference type="GO" id="GO:0000981">
    <property type="term" value="F:DNA-binding transcription factor activity, RNA polymerase II-specific"/>
    <property type="evidence" value="ECO:0007669"/>
    <property type="project" value="InterPro"/>
</dbReference>
<dbReference type="PROSITE" id="PS50048">
    <property type="entry name" value="ZN2_CY6_FUNGAL_2"/>
    <property type="match status" value="1"/>
</dbReference>
<sequence length="867" mass="98072">MNKRMWGGGMWGLASVNSHLSGSWFPSLQLVLLLHQPSNLYLTMEAPTADGLDTSGRWTCEFCPESFARKEHLQRHEFSHLGLKPFRCDVCSRMFSRRDTMRKHQATHSRESDGEEPPCTRNRRRSQKACLNCAKAKQRCNGKSPCRRCVKRNIQCAFPKPTPAMEDPPLIQTPEFVHSTLFLNGDTTFISNGSGDHVTFDEQHVRADHFSFEDLAATMRSDEQHREDCSMYPIHHPGENAIHPHVLLLPSQGLGDAMAVDMSMGLPSGGSVTSPSTREDNDEIPSLQSDFSMPEESRAHRYCCTRFPETQPDEDVIAAEDYGRVRPIPDKQYQQICEFWKSQQCSSCASPFISLFFLNAMVQLYFEHHDPWMPFIHPSSFDTGDASWVLILAVASVGCQYSNVERSELYVLGLQDLLQKALPKDATETITLDQMTLAQCLLLRNTALLFSGYEDEILTSQYQRNMLTSVAKLVSANVTESIHSPDDLDPYERWRRWVGLESQRRIVYCVYVIECCYWIFKDAPSSMTLDDFKIALPCNNILWTSDFEKSQDNIPANIEANDRPSLKTAFSNPDLLDTLLNDNSDLSSLVILLTFNVEERRLLRSAQPWFAADIATGLNERKLYKWPDELVSFRTALDDKCDPTIIRFSMLNSISNNAPTFLKVMFHVTNILRRTPLRCLYALSGWQVTVDQMTAAATSLTQWMQQNPTLARETLLQATTLYGVLYDETTGPGCHHLAFLTAGLYIWAYCIVGGEDGTARANGTRTISQRPLRPDRGVPDDVKNSWIQGTLDAPIYVKGVGILNNPESAIRVLKGFRLALSSHRSWPSLRHGLIYSISEVIDGRFASLSPELKSSGWRKNVNRETRA</sequence>
<evidence type="ECO:0000256" key="8">
    <source>
        <dbReference type="PROSITE-ProRule" id="PRU00042"/>
    </source>
</evidence>
<dbReference type="PANTHER" id="PTHR47660">
    <property type="entry name" value="TRANSCRIPTION FACTOR WITH C2H2 AND ZN(2)-CYS(6) DNA BINDING DOMAIN (EUROFUNG)-RELATED-RELATED"/>
    <property type="match status" value="1"/>
</dbReference>
<organism evidence="12 13">
    <name type="scientific">Aspergillus kawachii</name>
    <name type="common">White koji mold</name>
    <name type="synonym">Aspergillus awamori var. kawachi</name>
    <dbReference type="NCBI Taxonomy" id="1069201"/>
    <lineage>
        <taxon>Eukaryota</taxon>
        <taxon>Fungi</taxon>
        <taxon>Dikarya</taxon>
        <taxon>Ascomycota</taxon>
        <taxon>Pezizomycotina</taxon>
        <taxon>Eurotiomycetes</taxon>
        <taxon>Eurotiomycetidae</taxon>
        <taxon>Eurotiales</taxon>
        <taxon>Aspergillaceae</taxon>
        <taxon>Aspergillus</taxon>
        <taxon>Aspergillus subgen. Circumdati</taxon>
    </lineage>
</organism>
<dbReference type="GO" id="GO:0008270">
    <property type="term" value="F:zinc ion binding"/>
    <property type="evidence" value="ECO:0007669"/>
    <property type="project" value="UniProtKB-KW"/>
</dbReference>
<keyword evidence="1" id="KW-0479">Metal-binding</keyword>
<feature type="region of interest" description="Disordered" evidence="9">
    <location>
        <begin position="268"/>
        <end position="289"/>
    </location>
</feature>
<feature type="domain" description="Zn(2)-C6 fungal-type" evidence="10">
    <location>
        <begin position="129"/>
        <end position="158"/>
    </location>
</feature>
<evidence type="ECO:0000256" key="2">
    <source>
        <dbReference type="ARBA" id="ARBA00022771"/>
    </source>
</evidence>
<dbReference type="GO" id="GO:0006351">
    <property type="term" value="P:DNA-templated transcription"/>
    <property type="evidence" value="ECO:0007669"/>
    <property type="project" value="InterPro"/>
</dbReference>
<dbReference type="AlphaFoldDB" id="A0A146FEI4"/>
<dbReference type="PROSITE" id="PS50157">
    <property type="entry name" value="ZINC_FINGER_C2H2_2"/>
    <property type="match status" value="2"/>
</dbReference>
<dbReference type="GO" id="GO:0003677">
    <property type="term" value="F:DNA binding"/>
    <property type="evidence" value="ECO:0007669"/>
    <property type="project" value="UniProtKB-KW"/>
</dbReference>
<dbReference type="PROSITE" id="PS00028">
    <property type="entry name" value="ZINC_FINGER_C2H2_1"/>
    <property type="match status" value="2"/>
</dbReference>
<evidence type="ECO:0000256" key="1">
    <source>
        <dbReference type="ARBA" id="ARBA00022723"/>
    </source>
</evidence>
<dbReference type="SUPFAM" id="SSF57701">
    <property type="entry name" value="Zn2/Cys6 DNA-binding domain"/>
    <property type="match status" value="1"/>
</dbReference>
<dbReference type="GO" id="GO:0009893">
    <property type="term" value="P:positive regulation of metabolic process"/>
    <property type="evidence" value="ECO:0007669"/>
    <property type="project" value="UniProtKB-ARBA"/>
</dbReference>
<dbReference type="SMART" id="SM00355">
    <property type="entry name" value="ZnF_C2H2"/>
    <property type="match status" value="2"/>
</dbReference>
<dbReference type="InterPro" id="IPR007219">
    <property type="entry name" value="XnlR_reg_dom"/>
</dbReference>
<dbReference type="PROSITE" id="PS00463">
    <property type="entry name" value="ZN2_CY6_FUNGAL_1"/>
    <property type="match status" value="1"/>
</dbReference>
<evidence type="ECO:0000256" key="3">
    <source>
        <dbReference type="ARBA" id="ARBA00022833"/>
    </source>
</evidence>
<dbReference type="FunFam" id="3.30.160.60:FF:000446">
    <property type="entry name" value="Zinc finger protein"/>
    <property type="match status" value="1"/>
</dbReference>
<evidence type="ECO:0000256" key="4">
    <source>
        <dbReference type="ARBA" id="ARBA00023015"/>
    </source>
</evidence>
<evidence type="ECO:0000313" key="13">
    <source>
        <dbReference type="Proteomes" id="UP000075230"/>
    </source>
</evidence>
<comment type="caution">
    <text evidence="12">The sequence shown here is derived from an EMBL/GenBank/DDBJ whole genome shotgun (WGS) entry which is preliminary data.</text>
</comment>
<dbReference type="Gene3D" id="4.10.240.10">
    <property type="entry name" value="Zn(2)-C6 fungal-type DNA-binding domain"/>
    <property type="match status" value="1"/>
</dbReference>
<evidence type="ECO:0000256" key="7">
    <source>
        <dbReference type="ARBA" id="ARBA00023242"/>
    </source>
</evidence>
<dbReference type="InterPro" id="IPR036864">
    <property type="entry name" value="Zn2-C6_fun-type_DNA-bd_sf"/>
</dbReference>
<gene>
    <name evidence="12" type="ORF">RIB2604_01800330</name>
</gene>
<proteinExistence type="predicted"/>
<reference evidence="13" key="2">
    <citation type="submission" date="2016-02" db="EMBL/GenBank/DDBJ databases">
        <title>Genome sequencing of Aspergillus luchuensis NBRC 4314.</title>
        <authorList>
            <person name="Yamada O."/>
        </authorList>
    </citation>
    <scope>NUCLEOTIDE SEQUENCE [LARGE SCALE GENOMIC DNA]</scope>
    <source>
        <strain evidence="13">RIB 2604</strain>
    </source>
</reference>
<keyword evidence="6" id="KW-0804">Transcription</keyword>
<dbReference type="Gene3D" id="3.30.160.60">
    <property type="entry name" value="Classic Zinc Finger"/>
    <property type="match status" value="2"/>
</dbReference>
<dbReference type="Pfam" id="PF00096">
    <property type="entry name" value="zf-C2H2"/>
    <property type="match status" value="2"/>
</dbReference>
<keyword evidence="2 8" id="KW-0863">Zinc-finger</keyword>
<dbReference type="Proteomes" id="UP000075230">
    <property type="component" value="Unassembled WGS sequence"/>
</dbReference>
<dbReference type="InterPro" id="IPR013087">
    <property type="entry name" value="Znf_C2H2_type"/>
</dbReference>
<dbReference type="EMBL" id="BCWF01000018">
    <property type="protein sequence ID" value="GAT24208.1"/>
    <property type="molecule type" value="Genomic_DNA"/>
</dbReference>
<dbReference type="Pfam" id="PF04082">
    <property type="entry name" value="Fungal_trans"/>
    <property type="match status" value="1"/>
</dbReference>
<keyword evidence="5" id="KW-0238">DNA-binding</keyword>
<dbReference type="InterPro" id="IPR001138">
    <property type="entry name" value="Zn2Cys6_DnaBD"/>
</dbReference>
<evidence type="ECO:0000256" key="5">
    <source>
        <dbReference type="ARBA" id="ARBA00023125"/>
    </source>
</evidence>
<feature type="domain" description="C2H2-type" evidence="11">
    <location>
        <begin position="58"/>
        <end position="85"/>
    </location>
</feature>
<evidence type="ECO:0000256" key="6">
    <source>
        <dbReference type="ARBA" id="ARBA00023163"/>
    </source>
</evidence>
<dbReference type="InterPro" id="IPR036236">
    <property type="entry name" value="Znf_C2H2_sf"/>
</dbReference>
<dbReference type="VEuPathDB" id="FungiDB:ASPFODRAFT_206920"/>
<dbReference type="SMART" id="SM00066">
    <property type="entry name" value="GAL4"/>
    <property type="match status" value="1"/>
</dbReference>
<keyword evidence="3" id="KW-0862">Zinc</keyword>
<accession>A0A146FEI4</accession>
<dbReference type="CDD" id="cd00067">
    <property type="entry name" value="GAL4"/>
    <property type="match status" value="1"/>
</dbReference>
<name>A0A146FEI4_ASPKA</name>
<protein>
    <recommendedName>
        <fullName evidence="14">C2H2 type zinc finger domain protein</fullName>
    </recommendedName>
</protein>
<dbReference type="CDD" id="cd12148">
    <property type="entry name" value="fungal_TF_MHR"/>
    <property type="match status" value="1"/>
</dbReference>
<feature type="domain" description="C2H2-type" evidence="11">
    <location>
        <begin position="86"/>
        <end position="113"/>
    </location>
</feature>
<keyword evidence="7" id="KW-0539">Nucleus</keyword>
<evidence type="ECO:0008006" key="14">
    <source>
        <dbReference type="Google" id="ProtNLM"/>
    </source>
</evidence>
<dbReference type="VEuPathDB" id="FungiDB:ASPFODRAFT_140753"/>
<keyword evidence="4" id="KW-0805">Transcription regulation</keyword>
<feature type="region of interest" description="Disordered" evidence="9">
    <location>
        <begin position="101"/>
        <end position="122"/>
    </location>
</feature>
<evidence type="ECO:0000313" key="12">
    <source>
        <dbReference type="EMBL" id="GAT24208.1"/>
    </source>
</evidence>
<evidence type="ECO:0000259" key="10">
    <source>
        <dbReference type="PROSITE" id="PS50048"/>
    </source>
</evidence>
<dbReference type="SUPFAM" id="SSF57667">
    <property type="entry name" value="beta-beta-alpha zinc fingers"/>
    <property type="match status" value="1"/>
</dbReference>
<dbReference type="PANTHER" id="PTHR47660:SF3">
    <property type="entry name" value="FINGER DOMAIN PROTEIN, PUTATIVE (AFU_ORTHOLOGUE AFUA_4G03310)-RELATED"/>
    <property type="match status" value="1"/>
</dbReference>
<evidence type="ECO:0000259" key="11">
    <source>
        <dbReference type="PROSITE" id="PS50157"/>
    </source>
</evidence>